<evidence type="ECO:0000313" key="1">
    <source>
        <dbReference type="EMBL" id="MCY1143997.1"/>
    </source>
</evidence>
<gene>
    <name evidence="1" type="ORF">OWR29_38890</name>
</gene>
<dbReference type="EMBL" id="JAPNTZ010000018">
    <property type="protein sequence ID" value="MCY1143997.1"/>
    <property type="molecule type" value="Genomic_DNA"/>
</dbReference>
<dbReference type="SUPFAM" id="SSF109604">
    <property type="entry name" value="HD-domain/PDEase-like"/>
    <property type="match status" value="1"/>
</dbReference>
<proteinExistence type="predicted"/>
<evidence type="ECO:0000313" key="2">
    <source>
        <dbReference type="Proteomes" id="UP001151002"/>
    </source>
</evidence>
<dbReference type="RefSeq" id="WP_267568547.1">
    <property type="nucleotide sequence ID" value="NZ_JAPNTZ010000018.1"/>
</dbReference>
<keyword evidence="2" id="KW-1185">Reference proteome</keyword>
<dbReference type="PANTHER" id="PTHR46246">
    <property type="entry name" value="GUANOSINE-3',5'-BIS(DIPHOSPHATE) 3'-PYROPHOSPHOHYDROLASE MESH1"/>
    <property type="match status" value="1"/>
</dbReference>
<dbReference type="Gene3D" id="1.10.3210.10">
    <property type="entry name" value="Hypothetical protein af1432"/>
    <property type="match status" value="1"/>
</dbReference>
<accession>A0ABT4BDC6</accession>
<dbReference type="Pfam" id="PF13328">
    <property type="entry name" value="HD_4"/>
    <property type="match status" value="1"/>
</dbReference>
<dbReference type="PANTHER" id="PTHR46246:SF1">
    <property type="entry name" value="GUANOSINE-3',5'-BIS(DIPHOSPHATE) 3'-PYROPHOSPHOHYDROLASE MESH1"/>
    <property type="match status" value="1"/>
</dbReference>
<protein>
    <submittedName>
        <fullName evidence="1">HD domain-containing protein</fullName>
    </submittedName>
</protein>
<name>A0ABT4BDC6_9ACTN</name>
<reference evidence="1" key="1">
    <citation type="submission" date="2022-11" db="EMBL/GenBank/DDBJ databases">
        <authorList>
            <person name="Somphong A."/>
            <person name="Phongsopitanun W."/>
        </authorList>
    </citation>
    <scope>NUCLEOTIDE SEQUENCE</scope>
    <source>
        <strain evidence="1">Pm04-4</strain>
    </source>
</reference>
<organism evidence="1 2">
    <name type="scientific">Paractinoplanes pyxinae</name>
    <dbReference type="NCBI Taxonomy" id="2997416"/>
    <lineage>
        <taxon>Bacteria</taxon>
        <taxon>Bacillati</taxon>
        <taxon>Actinomycetota</taxon>
        <taxon>Actinomycetes</taxon>
        <taxon>Micromonosporales</taxon>
        <taxon>Micromonosporaceae</taxon>
        <taxon>Paractinoplanes</taxon>
    </lineage>
</organism>
<comment type="caution">
    <text evidence="1">The sequence shown here is derived from an EMBL/GenBank/DDBJ whole genome shotgun (WGS) entry which is preliminary data.</text>
</comment>
<dbReference type="Proteomes" id="UP001151002">
    <property type="component" value="Unassembled WGS sequence"/>
</dbReference>
<dbReference type="InterPro" id="IPR052194">
    <property type="entry name" value="MESH1"/>
</dbReference>
<sequence length="247" mass="27100">MTFIEGHQPQVSAAQLRVMPLHAVTEVHGEPGLRRRFTLELDRLPAEHRGTVADAAGWAAQLHAGQGRTREPYVNHLWRVTLRLLCHYRVTDPDVLIAGLLHDAVEDQAWTITGITRHGPPPARQALTAIADRYNPGVARLVGAVTMPPRPDGTDRIRHYTGHLAHALSGEPWARVIKLSDFTDNGVGLIHTVGPLVTRSAAKYDAALPVLRGLLDRPDTPLPGDVKDHIRGQLDLAQRRFAAILTA</sequence>